<dbReference type="Proteomes" id="UP000663860">
    <property type="component" value="Unassembled WGS sequence"/>
</dbReference>
<evidence type="ECO:0000313" key="2">
    <source>
        <dbReference type="EMBL" id="CAF1303684.1"/>
    </source>
</evidence>
<protein>
    <submittedName>
        <fullName evidence="4">Uncharacterized protein</fullName>
    </submittedName>
</protein>
<sequence>MDKWLNACVATERAFSVMKGINFNKQKSIKMAKYMIIILIISITDTTIHGPIHQRLLNNDDNVDKKRIWRIVTYSSNLQFYDTFLHMFHFFISFIINIISAILIIVMTTRQRAQIENQQ</sequence>
<dbReference type="Proteomes" id="UP000663868">
    <property type="component" value="Unassembled WGS sequence"/>
</dbReference>
<dbReference type="EMBL" id="CAJNOG010000579">
    <property type="protein sequence ID" value="CAF1303684.1"/>
    <property type="molecule type" value="Genomic_DNA"/>
</dbReference>
<evidence type="ECO:0000313" key="4">
    <source>
        <dbReference type="EMBL" id="CAF3730129.1"/>
    </source>
</evidence>
<reference evidence="4" key="1">
    <citation type="submission" date="2021-02" db="EMBL/GenBank/DDBJ databases">
        <authorList>
            <person name="Nowell W R."/>
        </authorList>
    </citation>
    <scope>NUCLEOTIDE SEQUENCE</scope>
</reference>
<keyword evidence="1" id="KW-0472">Membrane</keyword>
<dbReference type="EMBL" id="CAJOAZ010003955">
    <property type="protein sequence ID" value="CAF4036932.1"/>
    <property type="molecule type" value="Genomic_DNA"/>
</dbReference>
<dbReference type="Proteomes" id="UP000663845">
    <property type="component" value="Unassembled WGS sequence"/>
</dbReference>
<accession>A0A818WUU3</accession>
<keyword evidence="1" id="KW-0812">Transmembrane</keyword>
<dbReference type="EMBL" id="CAJOBB010000683">
    <property type="protein sequence ID" value="CAF3730129.1"/>
    <property type="molecule type" value="Genomic_DNA"/>
</dbReference>
<dbReference type="AlphaFoldDB" id="A0A818WUU3"/>
<evidence type="ECO:0000313" key="5">
    <source>
        <dbReference type="EMBL" id="CAF4036932.1"/>
    </source>
</evidence>
<dbReference type="EMBL" id="CAJNOE010001429">
    <property type="protein sequence ID" value="CAF1422563.1"/>
    <property type="molecule type" value="Genomic_DNA"/>
</dbReference>
<dbReference type="SUPFAM" id="SSF81321">
    <property type="entry name" value="Family A G protein-coupled receptor-like"/>
    <property type="match status" value="1"/>
</dbReference>
<feature type="transmembrane region" description="Helical" evidence="1">
    <location>
        <begin position="34"/>
        <end position="52"/>
    </location>
</feature>
<dbReference type="Gene3D" id="1.20.1070.10">
    <property type="entry name" value="Rhodopsin 7-helix transmembrane proteins"/>
    <property type="match status" value="1"/>
</dbReference>
<evidence type="ECO:0000256" key="1">
    <source>
        <dbReference type="SAM" id="Phobius"/>
    </source>
</evidence>
<comment type="caution">
    <text evidence="4">The sequence shown here is derived from an EMBL/GenBank/DDBJ whole genome shotgun (WGS) entry which is preliminary data.</text>
</comment>
<evidence type="ECO:0000313" key="6">
    <source>
        <dbReference type="Proteomes" id="UP000663868"/>
    </source>
</evidence>
<keyword evidence="1" id="KW-1133">Transmembrane helix</keyword>
<gene>
    <name evidence="3" type="ORF">IZO911_LOCUS40766</name>
    <name evidence="2" type="ORF">JYZ213_LOCUS32461</name>
    <name evidence="4" type="ORF">KXQ929_LOCUS12997</name>
    <name evidence="5" type="ORF">OXD698_LOCUS31656</name>
</gene>
<evidence type="ECO:0000313" key="3">
    <source>
        <dbReference type="EMBL" id="CAF1422563.1"/>
    </source>
</evidence>
<organism evidence="4 6">
    <name type="scientific">Adineta steineri</name>
    <dbReference type="NCBI Taxonomy" id="433720"/>
    <lineage>
        <taxon>Eukaryota</taxon>
        <taxon>Metazoa</taxon>
        <taxon>Spiralia</taxon>
        <taxon>Gnathifera</taxon>
        <taxon>Rotifera</taxon>
        <taxon>Eurotatoria</taxon>
        <taxon>Bdelloidea</taxon>
        <taxon>Adinetida</taxon>
        <taxon>Adinetidae</taxon>
        <taxon>Adineta</taxon>
    </lineage>
</organism>
<feature type="transmembrane region" description="Helical" evidence="1">
    <location>
        <begin position="84"/>
        <end position="106"/>
    </location>
</feature>
<dbReference type="Proteomes" id="UP000663844">
    <property type="component" value="Unassembled WGS sequence"/>
</dbReference>
<name>A0A818WUU3_9BILA</name>
<proteinExistence type="predicted"/>